<name>A0A4Q2DL89_9AGAR</name>
<proteinExistence type="inferred from homology"/>
<dbReference type="GO" id="GO:0031297">
    <property type="term" value="P:replication fork processing"/>
    <property type="evidence" value="ECO:0007669"/>
    <property type="project" value="UniProtKB-UniRule"/>
</dbReference>
<accession>A0A4Q2DL89</accession>
<keyword evidence="4 6" id="KW-0539">Nucleus</keyword>
<protein>
    <recommendedName>
        <fullName evidence="6">Chromosome segregation in meiosis protein</fullName>
    </recommendedName>
</protein>
<feature type="compositionally biased region" description="Acidic residues" evidence="7">
    <location>
        <begin position="293"/>
        <end position="304"/>
    </location>
</feature>
<feature type="compositionally biased region" description="Polar residues" evidence="7">
    <location>
        <begin position="313"/>
        <end position="335"/>
    </location>
</feature>
<keyword evidence="3 6" id="KW-0227">DNA damage</keyword>
<dbReference type="GO" id="GO:0031298">
    <property type="term" value="C:replication fork protection complex"/>
    <property type="evidence" value="ECO:0007669"/>
    <property type="project" value="TreeGrafter"/>
</dbReference>
<feature type="region of interest" description="Disordered" evidence="7">
    <location>
        <begin position="353"/>
        <end position="426"/>
    </location>
</feature>
<dbReference type="PANTHER" id="PTHR13220:SF11">
    <property type="entry name" value="TIMELESS-INTERACTING PROTEIN"/>
    <property type="match status" value="1"/>
</dbReference>
<dbReference type="GO" id="GO:0003677">
    <property type="term" value="F:DNA binding"/>
    <property type="evidence" value="ECO:0007669"/>
    <property type="project" value="TreeGrafter"/>
</dbReference>
<dbReference type="AlphaFoldDB" id="A0A4Q2DL89"/>
<dbReference type="Pfam" id="PF07962">
    <property type="entry name" value="Swi3"/>
    <property type="match status" value="1"/>
</dbReference>
<evidence type="ECO:0000256" key="4">
    <source>
        <dbReference type="ARBA" id="ARBA00023242"/>
    </source>
</evidence>
<feature type="compositionally biased region" description="Basic and acidic residues" evidence="7">
    <location>
        <begin position="139"/>
        <end position="148"/>
    </location>
</feature>
<dbReference type="EMBL" id="SDEE01000129">
    <property type="protein sequence ID" value="RXW20890.1"/>
    <property type="molecule type" value="Genomic_DNA"/>
</dbReference>
<feature type="region of interest" description="Disordered" evidence="7">
    <location>
        <begin position="1"/>
        <end position="76"/>
    </location>
</feature>
<feature type="compositionally biased region" description="Acidic residues" evidence="7">
    <location>
        <begin position="417"/>
        <end position="426"/>
    </location>
</feature>
<sequence>MSSAIDSLWDDPVVEEIPKRYKTPLEDSDAEDSPRPTKRARQSLFLPGGSDDEDAPTTSRRTTRQQPDKDIDIDAIFDGIDDIDDVAPMKPLKVVNADELERQMEAQYQASRPSLTPHQILPSSSPGRDTGTGSKGKGKGRDDEDGEKKPKRRPMLLNEGLLLGPTGFPQLIKDVKDFKVKGKGHEGSDLNRLLGIYQFWSHKMYPKTQFRDTVSRVEKLCHSKRMQVALSVWRDEAKGVTHRDDEDEDEDMETDTRQPSQPEASREDGEGPGHDSRSSSPPPSRPPTSASEYDVDDIFDDDLDTLLREEQELANTRSAGISASTSKATVSTDPTSIDEDDGFWAALDDMGADLEMNATSKPPPQKEVQMDDGDQDMWDIVDEVAKESANAKAGPDTVPQPSPPRPPPPPPPQDSVNLDDYDDMYL</sequence>
<keyword evidence="10" id="KW-1185">Reference proteome</keyword>
<dbReference type="Proteomes" id="UP000290288">
    <property type="component" value="Unassembled WGS sequence"/>
</dbReference>
<evidence type="ECO:0000313" key="9">
    <source>
        <dbReference type="EMBL" id="RXW20890.1"/>
    </source>
</evidence>
<dbReference type="GO" id="GO:0000076">
    <property type="term" value="P:DNA replication checkpoint signaling"/>
    <property type="evidence" value="ECO:0007669"/>
    <property type="project" value="UniProtKB-UniRule"/>
</dbReference>
<gene>
    <name evidence="9" type="ORF">EST38_g4965</name>
</gene>
<dbReference type="OrthoDB" id="437078at2759"/>
<feature type="compositionally biased region" description="Acidic residues" evidence="7">
    <location>
        <begin position="370"/>
        <end position="382"/>
    </location>
</feature>
<feature type="compositionally biased region" description="Basic and acidic residues" evidence="7">
    <location>
        <begin position="264"/>
        <end position="277"/>
    </location>
</feature>
<evidence type="ECO:0000256" key="5">
    <source>
        <dbReference type="ARBA" id="ARBA00023306"/>
    </source>
</evidence>
<comment type="subcellular location">
    <subcellularLocation>
        <location evidence="1 6">Nucleus</location>
    </subcellularLocation>
</comment>
<reference evidence="9 10" key="1">
    <citation type="submission" date="2019-01" db="EMBL/GenBank/DDBJ databases">
        <title>Draft genome sequence of Psathyrella aberdarensis IHI B618.</title>
        <authorList>
            <person name="Buettner E."/>
            <person name="Kellner H."/>
        </authorList>
    </citation>
    <scope>NUCLEOTIDE SEQUENCE [LARGE SCALE GENOMIC DNA]</scope>
    <source>
        <strain evidence="9 10">IHI B618</strain>
    </source>
</reference>
<comment type="caution">
    <text evidence="9">The sequence shown here is derived from an EMBL/GenBank/DDBJ whole genome shotgun (WGS) entry which is preliminary data.</text>
</comment>
<feature type="compositionally biased region" description="Pro residues" evidence="7">
    <location>
        <begin position="398"/>
        <end position="413"/>
    </location>
</feature>
<comment type="function">
    <text evidence="6">Plays an important role in the control of DNA replication and the maintenance of replication fork stability.</text>
</comment>
<dbReference type="GO" id="GO:0043111">
    <property type="term" value="P:replication fork arrest"/>
    <property type="evidence" value="ECO:0007669"/>
    <property type="project" value="TreeGrafter"/>
</dbReference>
<evidence type="ECO:0000256" key="3">
    <source>
        <dbReference type="ARBA" id="ARBA00022763"/>
    </source>
</evidence>
<evidence type="ECO:0000256" key="1">
    <source>
        <dbReference type="ARBA" id="ARBA00004123"/>
    </source>
</evidence>
<feature type="compositionally biased region" description="Basic and acidic residues" evidence="7">
    <location>
        <begin position="16"/>
        <end position="25"/>
    </location>
</feature>
<evidence type="ECO:0000256" key="6">
    <source>
        <dbReference type="RuleBase" id="RU366049"/>
    </source>
</evidence>
<feature type="region of interest" description="Disordered" evidence="7">
    <location>
        <begin position="238"/>
        <end position="341"/>
    </location>
</feature>
<evidence type="ECO:0000256" key="2">
    <source>
        <dbReference type="ARBA" id="ARBA00006075"/>
    </source>
</evidence>
<comment type="similarity">
    <text evidence="2 6">Belongs to the CSM3 family.</text>
</comment>
<evidence type="ECO:0000259" key="8">
    <source>
        <dbReference type="Pfam" id="PF07962"/>
    </source>
</evidence>
<evidence type="ECO:0000256" key="7">
    <source>
        <dbReference type="SAM" id="MobiDB-lite"/>
    </source>
</evidence>
<dbReference type="STRING" id="2316362.A0A4Q2DL89"/>
<feature type="compositionally biased region" description="Polar residues" evidence="7">
    <location>
        <begin position="106"/>
        <end position="126"/>
    </location>
</feature>
<organism evidence="9 10">
    <name type="scientific">Candolleomyces aberdarensis</name>
    <dbReference type="NCBI Taxonomy" id="2316362"/>
    <lineage>
        <taxon>Eukaryota</taxon>
        <taxon>Fungi</taxon>
        <taxon>Dikarya</taxon>
        <taxon>Basidiomycota</taxon>
        <taxon>Agaricomycotina</taxon>
        <taxon>Agaricomycetes</taxon>
        <taxon>Agaricomycetidae</taxon>
        <taxon>Agaricales</taxon>
        <taxon>Agaricineae</taxon>
        <taxon>Psathyrellaceae</taxon>
        <taxon>Candolleomyces</taxon>
    </lineage>
</organism>
<evidence type="ECO:0000313" key="10">
    <source>
        <dbReference type="Proteomes" id="UP000290288"/>
    </source>
</evidence>
<feature type="domain" description="Chromosome segregation in meiosis protein 3" evidence="8">
    <location>
        <begin position="157"/>
        <end position="237"/>
    </location>
</feature>
<keyword evidence="5 6" id="KW-0131">Cell cycle</keyword>
<dbReference type="InterPro" id="IPR012923">
    <property type="entry name" value="Csm3"/>
</dbReference>
<dbReference type="PANTHER" id="PTHR13220">
    <property type="entry name" value="TIMELESS INTERACTING-RELATED"/>
    <property type="match status" value="1"/>
</dbReference>
<dbReference type="InterPro" id="IPR040038">
    <property type="entry name" value="TIPIN/Csm3/Swi3"/>
</dbReference>
<feature type="region of interest" description="Disordered" evidence="7">
    <location>
        <begin position="104"/>
        <end position="161"/>
    </location>
</feature>
<dbReference type="GO" id="GO:0006974">
    <property type="term" value="P:DNA damage response"/>
    <property type="evidence" value="ECO:0007669"/>
    <property type="project" value="UniProtKB-KW"/>
</dbReference>